<protein>
    <submittedName>
        <fullName evidence="1">Uncharacterized protein</fullName>
    </submittedName>
</protein>
<dbReference type="EMBL" id="BMWC01000007">
    <property type="protein sequence ID" value="GGX13430.1"/>
    <property type="molecule type" value="Genomic_DNA"/>
</dbReference>
<evidence type="ECO:0000313" key="1">
    <source>
        <dbReference type="EMBL" id="GGX13430.1"/>
    </source>
</evidence>
<dbReference type="Proteomes" id="UP000617743">
    <property type="component" value="Unassembled WGS sequence"/>
</dbReference>
<keyword evidence="2" id="KW-1185">Reference proteome</keyword>
<sequence length="46" mass="5187">MLVGDLQRVIEYPKLGFAVEQDVPGEVYDAYERLLRAGFDSRLIGS</sequence>
<reference evidence="2" key="1">
    <citation type="journal article" date="2019" name="Int. J. Syst. Evol. Microbiol.">
        <title>The Global Catalogue of Microorganisms (GCM) 10K type strain sequencing project: providing services to taxonomists for standard genome sequencing and annotation.</title>
        <authorList>
            <consortium name="The Broad Institute Genomics Platform"/>
            <consortium name="The Broad Institute Genome Sequencing Center for Infectious Disease"/>
            <person name="Wu L."/>
            <person name="Ma J."/>
        </authorList>
    </citation>
    <scope>NUCLEOTIDE SEQUENCE [LARGE SCALE GENOMIC DNA]</scope>
    <source>
        <strain evidence="2">JCM 4866</strain>
    </source>
</reference>
<comment type="caution">
    <text evidence="1">The sequence shown here is derived from an EMBL/GenBank/DDBJ whole genome shotgun (WGS) entry which is preliminary data.</text>
</comment>
<gene>
    <name evidence="1" type="ORF">GCM10010383_49350</name>
</gene>
<proteinExistence type="predicted"/>
<name>A0ABQ2XEC7_9ACTN</name>
<evidence type="ECO:0000313" key="2">
    <source>
        <dbReference type="Proteomes" id="UP000617743"/>
    </source>
</evidence>
<accession>A0ABQ2XEC7</accession>
<organism evidence="1 2">
    <name type="scientific">Streptomyces lomondensis</name>
    <dbReference type="NCBI Taxonomy" id="68229"/>
    <lineage>
        <taxon>Bacteria</taxon>
        <taxon>Bacillati</taxon>
        <taxon>Actinomycetota</taxon>
        <taxon>Actinomycetes</taxon>
        <taxon>Kitasatosporales</taxon>
        <taxon>Streptomycetaceae</taxon>
        <taxon>Streptomyces</taxon>
    </lineage>
</organism>